<keyword evidence="1" id="KW-1185">Reference proteome</keyword>
<accession>A0A5S6QSG2</accession>
<dbReference type="Proteomes" id="UP000046395">
    <property type="component" value="Unassembled WGS sequence"/>
</dbReference>
<evidence type="ECO:0000313" key="1">
    <source>
        <dbReference type="Proteomes" id="UP000046395"/>
    </source>
</evidence>
<organism evidence="1 2">
    <name type="scientific">Trichuris muris</name>
    <name type="common">Mouse whipworm</name>
    <dbReference type="NCBI Taxonomy" id="70415"/>
    <lineage>
        <taxon>Eukaryota</taxon>
        <taxon>Metazoa</taxon>
        <taxon>Ecdysozoa</taxon>
        <taxon>Nematoda</taxon>
        <taxon>Enoplea</taxon>
        <taxon>Dorylaimia</taxon>
        <taxon>Trichinellida</taxon>
        <taxon>Trichuridae</taxon>
        <taxon>Trichuris</taxon>
    </lineage>
</organism>
<dbReference type="AlphaFoldDB" id="A0A5S6QSG2"/>
<sequence>MFVSLNYSSPKLQPSGSDFAMASRVGLFAFGFRDSFTAAIGASSDAHFPSPWTNISSAVCFPNVRLILSNLKNRVINAARS</sequence>
<reference evidence="2" key="1">
    <citation type="submission" date="2019-12" db="UniProtKB">
        <authorList>
            <consortium name="WormBaseParasite"/>
        </authorList>
    </citation>
    <scope>IDENTIFICATION</scope>
</reference>
<dbReference type="WBParaSite" id="TMUE_2000010306.1">
    <property type="protein sequence ID" value="TMUE_2000010306.1"/>
    <property type="gene ID" value="WBGene00300941"/>
</dbReference>
<name>A0A5S6QSG2_TRIMR</name>
<proteinExistence type="predicted"/>
<protein>
    <submittedName>
        <fullName evidence="2">Uncharacterized protein</fullName>
    </submittedName>
</protein>
<evidence type="ECO:0000313" key="2">
    <source>
        <dbReference type="WBParaSite" id="TMUE_2000010306.1"/>
    </source>
</evidence>